<dbReference type="EMBL" id="JAKKPZ010000001">
    <property type="protein sequence ID" value="KAI1728763.1"/>
    <property type="molecule type" value="Genomic_DNA"/>
</dbReference>
<proteinExistence type="predicted"/>
<comment type="caution">
    <text evidence="1">The sequence shown here is derived from an EMBL/GenBank/DDBJ whole genome shotgun (WGS) entry which is preliminary data.</text>
</comment>
<protein>
    <submittedName>
        <fullName evidence="1">Uncharacterized protein</fullName>
    </submittedName>
</protein>
<evidence type="ECO:0000313" key="1">
    <source>
        <dbReference type="EMBL" id="KAI1728763.1"/>
    </source>
</evidence>
<reference evidence="1" key="1">
    <citation type="submission" date="2022-01" db="EMBL/GenBank/DDBJ databases">
        <title>Genome Sequence Resource for Two Populations of Ditylenchus destructor, the Migratory Endoparasitic Phytonematode.</title>
        <authorList>
            <person name="Zhang H."/>
            <person name="Lin R."/>
            <person name="Xie B."/>
        </authorList>
    </citation>
    <scope>NUCLEOTIDE SEQUENCE</scope>
    <source>
        <strain evidence="1">BazhouSP</strain>
    </source>
</reference>
<gene>
    <name evidence="1" type="ORF">DdX_00965</name>
</gene>
<dbReference type="AlphaFoldDB" id="A0AAD4RAV6"/>
<evidence type="ECO:0000313" key="2">
    <source>
        <dbReference type="Proteomes" id="UP001201812"/>
    </source>
</evidence>
<sequence length="117" mass="13577">MLSRRKRASRDYCDVNVVARVCCECQCGWDGVAEKYSVGRRIVWEVPERASKGICGEQRTPLELGRLWRIVVTKHIQALLFLWHISSSLRLPKPTDPRWIWTIALVLLAADWVEVRC</sequence>
<keyword evidence="2" id="KW-1185">Reference proteome</keyword>
<name>A0AAD4RAV6_9BILA</name>
<accession>A0AAD4RAV6</accession>
<dbReference type="Proteomes" id="UP001201812">
    <property type="component" value="Unassembled WGS sequence"/>
</dbReference>
<organism evidence="1 2">
    <name type="scientific">Ditylenchus destructor</name>
    <dbReference type="NCBI Taxonomy" id="166010"/>
    <lineage>
        <taxon>Eukaryota</taxon>
        <taxon>Metazoa</taxon>
        <taxon>Ecdysozoa</taxon>
        <taxon>Nematoda</taxon>
        <taxon>Chromadorea</taxon>
        <taxon>Rhabditida</taxon>
        <taxon>Tylenchina</taxon>
        <taxon>Tylenchomorpha</taxon>
        <taxon>Sphaerularioidea</taxon>
        <taxon>Anguinidae</taxon>
        <taxon>Anguininae</taxon>
        <taxon>Ditylenchus</taxon>
    </lineage>
</organism>